<dbReference type="InterPro" id="IPR002347">
    <property type="entry name" value="SDR_fam"/>
</dbReference>
<sequence length="286" mass="29510">MPYRSIYHPGLFAGQTVLVTGGGSGIGRCTAHELAALGARVALLGRKAEKLEAVRREILAEGGTASAHPCDIRDEQGVVAAIEAVLAEHGRIDGLVNNAGGQYYGEMKDFTTSGFEAVVRTNLTGGFIVMREVYNRWMVGHGGAIVNMVAAISGSLPGYAHSGAARCGMMSLTETAACEWAASGVRVNAVAPGLVASSGFDNYSDAGAAAIRSKLAGIPMQRYGNVAEVSSAIVYLLSPAAAFISGACLRIDGAAATARTSSLAPHDRSVPFDGFHLPSLPAMLVE</sequence>
<comment type="catalytic activity">
    <reaction evidence="20">
        <text>(2E)-decenoyl-CoA + NADPH + H(+) = decanoyl-CoA + NADP(+)</text>
        <dbReference type="Rhea" id="RHEA:44960"/>
        <dbReference type="ChEBI" id="CHEBI:15378"/>
        <dbReference type="ChEBI" id="CHEBI:57783"/>
        <dbReference type="ChEBI" id="CHEBI:58349"/>
        <dbReference type="ChEBI" id="CHEBI:61406"/>
        <dbReference type="ChEBI" id="CHEBI:61430"/>
    </reaction>
    <physiologicalReaction direction="left-to-right" evidence="20">
        <dbReference type="Rhea" id="RHEA:44961"/>
    </physiologicalReaction>
</comment>
<evidence type="ECO:0000256" key="15">
    <source>
        <dbReference type="ARBA" id="ARBA00041063"/>
    </source>
</evidence>
<evidence type="ECO:0000256" key="9">
    <source>
        <dbReference type="ARBA" id="ARBA00023098"/>
    </source>
</evidence>
<organism evidence="23">
    <name type="scientific">Cupriavidus necator</name>
    <name type="common">Alcaligenes eutrophus</name>
    <name type="synonym">Ralstonia eutropha</name>
    <dbReference type="NCBI Taxonomy" id="106590"/>
    <lineage>
        <taxon>Bacteria</taxon>
        <taxon>Pseudomonadati</taxon>
        <taxon>Pseudomonadota</taxon>
        <taxon>Betaproteobacteria</taxon>
        <taxon>Burkholderiales</taxon>
        <taxon>Burkholderiaceae</taxon>
        <taxon>Cupriavidus</taxon>
    </lineage>
</organism>
<accession>A0A1K0JKG7</accession>
<dbReference type="Gene3D" id="3.40.50.720">
    <property type="entry name" value="NAD(P)-binding Rossmann-like Domain"/>
    <property type="match status" value="1"/>
</dbReference>
<dbReference type="InterPro" id="IPR057326">
    <property type="entry name" value="KR_dom"/>
</dbReference>
<gene>
    <name evidence="23" type="primary">Pecr</name>
    <name evidence="23" type="ORF">CNECB9_4640015</name>
</gene>
<evidence type="ECO:0000256" key="4">
    <source>
        <dbReference type="ARBA" id="ARBA00022516"/>
    </source>
</evidence>
<keyword evidence="11" id="KW-0275">Fatty acid biosynthesis</keyword>
<evidence type="ECO:0000256" key="11">
    <source>
        <dbReference type="ARBA" id="ARBA00023160"/>
    </source>
</evidence>
<dbReference type="RefSeq" id="WP_340528161.1">
    <property type="nucleotide sequence ID" value="NZ_FMSH01000406.1"/>
</dbReference>
<dbReference type="AlphaFoldDB" id="A0A1K0JKG7"/>
<dbReference type="GO" id="GO:0006633">
    <property type="term" value="P:fatty acid biosynthetic process"/>
    <property type="evidence" value="ECO:0007669"/>
    <property type="project" value="UniProtKB-KW"/>
</dbReference>
<feature type="domain" description="Ketoreductase" evidence="22">
    <location>
        <begin position="15"/>
        <end position="183"/>
    </location>
</feature>
<evidence type="ECO:0000256" key="8">
    <source>
        <dbReference type="ARBA" id="ARBA00023002"/>
    </source>
</evidence>
<keyword evidence="10" id="KW-0576">Peroxisome</keyword>
<comment type="catalytic activity">
    <reaction evidence="16">
        <text>(2E)-dodecenoyl-CoA + NADPH + H(+) = dodecanoyl-CoA + NADP(+)</text>
        <dbReference type="Rhea" id="RHEA:44964"/>
        <dbReference type="ChEBI" id="CHEBI:15378"/>
        <dbReference type="ChEBI" id="CHEBI:57330"/>
        <dbReference type="ChEBI" id="CHEBI:57375"/>
        <dbReference type="ChEBI" id="CHEBI:57783"/>
        <dbReference type="ChEBI" id="CHEBI:58349"/>
    </reaction>
    <physiologicalReaction direction="left-to-right" evidence="16">
        <dbReference type="Rhea" id="RHEA:44965"/>
    </physiologicalReaction>
</comment>
<evidence type="ECO:0000256" key="14">
    <source>
        <dbReference type="ARBA" id="ARBA00038849"/>
    </source>
</evidence>
<proteinExistence type="inferred from homology"/>
<evidence type="ECO:0000256" key="1">
    <source>
        <dbReference type="ARBA" id="ARBA00004275"/>
    </source>
</evidence>
<comment type="catalytic activity">
    <reaction evidence="17">
        <text>(2E)-tetradecenoyl-CoA + NADPH + H(+) = tetradecanoyl-CoA + NADP(+)</text>
        <dbReference type="Rhea" id="RHEA:44968"/>
        <dbReference type="ChEBI" id="CHEBI:15378"/>
        <dbReference type="ChEBI" id="CHEBI:57385"/>
        <dbReference type="ChEBI" id="CHEBI:57783"/>
        <dbReference type="ChEBI" id="CHEBI:58349"/>
        <dbReference type="ChEBI" id="CHEBI:61405"/>
    </reaction>
    <physiologicalReaction direction="left-to-right" evidence="17">
        <dbReference type="Rhea" id="RHEA:44969"/>
    </physiologicalReaction>
</comment>
<evidence type="ECO:0000256" key="20">
    <source>
        <dbReference type="ARBA" id="ARBA00049386"/>
    </source>
</evidence>
<evidence type="ECO:0000256" key="7">
    <source>
        <dbReference type="ARBA" id="ARBA00022857"/>
    </source>
</evidence>
<name>A0A1K0JKG7_CUPNE</name>
<keyword evidence="6" id="KW-0276">Fatty acid metabolism</keyword>
<comment type="function">
    <text evidence="12">Participates in chain elongation of fatty acids. Catalyzes the reduction of trans-2-enoyl-CoAs of varying chain lengths from 6:1 to 16:1, having maximum activity with 10:1 CoA. Has no 2,4-dienoyl-CoA reductase activity.</text>
</comment>
<dbReference type="InterPro" id="IPR052388">
    <property type="entry name" value="Peroxisomal_t2-enoyl-CoA_red"/>
</dbReference>
<evidence type="ECO:0000256" key="10">
    <source>
        <dbReference type="ARBA" id="ARBA00023140"/>
    </source>
</evidence>
<keyword evidence="7" id="KW-0521">NADP</keyword>
<reference evidence="23" key="1">
    <citation type="submission" date="2016-09" db="EMBL/GenBank/DDBJ databases">
        <authorList>
            <person name="Capua I."/>
            <person name="De Benedictis P."/>
            <person name="Joannis T."/>
            <person name="Lombin L.H."/>
            <person name="Cattoli G."/>
        </authorList>
    </citation>
    <scope>NUCLEOTIDE SEQUENCE</scope>
    <source>
        <strain evidence="23">B9</strain>
    </source>
</reference>
<dbReference type="InterPro" id="IPR036291">
    <property type="entry name" value="NAD(P)-bd_dom_sf"/>
</dbReference>
<comment type="catalytic activity">
    <reaction evidence="21">
        <text>(2E)-octenoyl-CoA + NADPH + H(+) = octanoyl-CoA + NADP(+)</text>
        <dbReference type="Rhea" id="RHEA:44952"/>
        <dbReference type="ChEBI" id="CHEBI:15378"/>
        <dbReference type="ChEBI" id="CHEBI:57386"/>
        <dbReference type="ChEBI" id="CHEBI:57783"/>
        <dbReference type="ChEBI" id="CHEBI:58349"/>
        <dbReference type="ChEBI" id="CHEBI:62242"/>
    </reaction>
    <physiologicalReaction direction="left-to-right" evidence="21">
        <dbReference type="Rhea" id="RHEA:44953"/>
    </physiologicalReaction>
</comment>
<evidence type="ECO:0000256" key="5">
    <source>
        <dbReference type="ARBA" id="ARBA00022553"/>
    </source>
</evidence>
<evidence type="ECO:0000256" key="21">
    <source>
        <dbReference type="ARBA" id="ARBA00049559"/>
    </source>
</evidence>
<evidence type="ECO:0000256" key="18">
    <source>
        <dbReference type="ARBA" id="ARBA00049108"/>
    </source>
</evidence>
<comment type="subunit">
    <text evidence="13">Interacts with PEX5, probably required to target it into peroxisomes.</text>
</comment>
<evidence type="ECO:0000256" key="3">
    <source>
        <dbReference type="ARBA" id="ARBA00006484"/>
    </source>
</evidence>
<keyword evidence="8 23" id="KW-0560">Oxidoreductase</keyword>
<protein>
    <recommendedName>
        <fullName evidence="15">Peroxisomal trans-2-enoyl-CoA reductase</fullName>
        <ecNumber evidence="14">1.3.1.38</ecNumber>
    </recommendedName>
</protein>
<comment type="subcellular location">
    <subcellularLocation>
        <location evidence="1">Peroxisome</location>
    </subcellularLocation>
</comment>
<dbReference type="PANTHER" id="PTHR24317">
    <property type="entry name" value="PEROXISOMAL TRANS-2-ENOYL-COA REDUCTASE"/>
    <property type="match status" value="1"/>
</dbReference>
<evidence type="ECO:0000256" key="13">
    <source>
        <dbReference type="ARBA" id="ARBA00038622"/>
    </source>
</evidence>
<dbReference type="EMBL" id="FMSH01000406">
    <property type="protein sequence ID" value="SCU86960.1"/>
    <property type="molecule type" value="Genomic_DNA"/>
</dbReference>
<dbReference type="FunFam" id="3.40.50.720:FF:000084">
    <property type="entry name" value="Short-chain dehydrogenase reductase"/>
    <property type="match status" value="1"/>
</dbReference>
<evidence type="ECO:0000256" key="12">
    <source>
        <dbReference type="ARBA" id="ARBA00037124"/>
    </source>
</evidence>
<comment type="catalytic activity">
    <reaction evidence="19">
        <text>a (2E)-enoyl-CoA + NADPH + H(+) = a 2,3-saturated acyl-CoA + NADP(+)</text>
        <dbReference type="Rhea" id="RHEA:33763"/>
        <dbReference type="ChEBI" id="CHEBI:15378"/>
        <dbReference type="ChEBI" id="CHEBI:57783"/>
        <dbReference type="ChEBI" id="CHEBI:58349"/>
        <dbReference type="ChEBI" id="CHEBI:58856"/>
        <dbReference type="ChEBI" id="CHEBI:65111"/>
        <dbReference type="EC" id="1.3.1.38"/>
    </reaction>
    <physiologicalReaction direction="left-to-right" evidence="19">
        <dbReference type="Rhea" id="RHEA:33764"/>
    </physiologicalReaction>
</comment>
<keyword evidence="4" id="KW-0444">Lipid biosynthesis</keyword>
<comment type="catalytic activity">
    <reaction evidence="18">
        <text>(2E)-hexenoyl-CoA + NADPH + H(+) = hexanoyl-CoA + NADP(+)</text>
        <dbReference type="Rhea" id="RHEA:44956"/>
        <dbReference type="ChEBI" id="CHEBI:15378"/>
        <dbReference type="ChEBI" id="CHEBI:57783"/>
        <dbReference type="ChEBI" id="CHEBI:58349"/>
        <dbReference type="ChEBI" id="CHEBI:62077"/>
        <dbReference type="ChEBI" id="CHEBI:62620"/>
    </reaction>
    <physiologicalReaction direction="left-to-right" evidence="18">
        <dbReference type="Rhea" id="RHEA:44957"/>
    </physiologicalReaction>
</comment>
<keyword evidence="9" id="KW-0443">Lipid metabolism</keyword>
<dbReference type="GO" id="GO:0019166">
    <property type="term" value="F:trans-2-enoyl-CoA reductase (NADPH) activity"/>
    <property type="evidence" value="ECO:0007669"/>
    <property type="project" value="UniProtKB-EC"/>
</dbReference>
<dbReference type="EC" id="1.3.1.38" evidence="14"/>
<evidence type="ECO:0000259" key="22">
    <source>
        <dbReference type="SMART" id="SM00822"/>
    </source>
</evidence>
<evidence type="ECO:0000256" key="6">
    <source>
        <dbReference type="ARBA" id="ARBA00022832"/>
    </source>
</evidence>
<dbReference type="Pfam" id="PF13561">
    <property type="entry name" value="adh_short_C2"/>
    <property type="match status" value="1"/>
</dbReference>
<comment type="pathway">
    <text evidence="2">Lipid metabolism.</text>
</comment>
<comment type="similarity">
    <text evidence="3">Belongs to the short-chain dehydrogenases/reductases (SDR) family.</text>
</comment>
<evidence type="ECO:0000256" key="2">
    <source>
        <dbReference type="ARBA" id="ARBA00005189"/>
    </source>
</evidence>
<dbReference type="PANTHER" id="PTHR24317:SF7">
    <property type="entry name" value="PEROXISOMAL TRANS-2-ENOYL-COA REDUCTASE"/>
    <property type="match status" value="1"/>
</dbReference>
<evidence type="ECO:0000313" key="23">
    <source>
        <dbReference type="EMBL" id="SCU86960.1"/>
    </source>
</evidence>
<keyword evidence="5" id="KW-0597">Phosphoprotein</keyword>
<dbReference type="PRINTS" id="PR00081">
    <property type="entry name" value="GDHRDH"/>
</dbReference>
<evidence type="ECO:0000256" key="19">
    <source>
        <dbReference type="ARBA" id="ARBA00049251"/>
    </source>
</evidence>
<evidence type="ECO:0000256" key="16">
    <source>
        <dbReference type="ARBA" id="ARBA00047570"/>
    </source>
</evidence>
<evidence type="ECO:0000256" key="17">
    <source>
        <dbReference type="ARBA" id="ARBA00048686"/>
    </source>
</evidence>
<dbReference type="SMART" id="SM00822">
    <property type="entry name" value="PKS_KR"/>
    <property type="match status" value="1"/>
</dbReference>
<dbReference type="SUPFAM" id="SSF51735">
    <property type="entry name" value="NAD(P)-binding Rossmann-fold domains"/>
    <property type="match status" value="1"/>
</dbReference>